<sequence length="121" mass="12840">MNAVTPLSENGYGANAVRNARDAEYDVISRVTRLLRQSDRAGRTGEAITAVHRNNELWTLLATDLADPGNSLPDQTKAGLISLASFAIRHGHAVLSGEATTDALIDINMAIMKGLRGEVGA</sequence>
<protein>
    <submittedName>
        <fullName evidence="1">Flagellar biosynthesis regulator FlaF</fullName>
    </submittedName>
</protein>
<organism evidence="1 2">
    <name type="scientific">Paracoccus spongiarum</name>
    <dbReference type="NCBI Taxonomy" id="3064387"/>
    <lineage>
        <taxon>Bacteria</taxon>
        <taxon>Pseudomonadati</taxon>
        <taxon>Pseudomonadota</taxon>
        <taxon>Alphaproteobacteria</taxon>
        <taxon>Rhodobacterales</taxon>
        <taxon>Paracoccaceae</taxon>
        <taxon>Paracoccus</taxon>
    </lineage>
</organism>
<evidence type="ECO:0000313" key="2">
    <source>
        <dbReference type="Proteomes" id="UP001224997"/>
    </source>
</evidence>
<gene>
    <name evidence="1" type="primary">flaF</name>
    <name evidence="1" type="ORF">Q5Y72_16980</name>
</gene>
<dbReference type="Pfam" id="PF07309">
    <property type="entry name" value="FlaF"/>
    <property type="match status" value="1"/>
</dbReference>
<keyword evidence="2" id="KW-1185">Reference proteome</keyword>
<keyword evidence="1" id="KW-0966">Cell projection</keyword>
<evidence type="ECO:0000313" key="1">
    <source>
        <dbReference type="EMBL" id="MDP5308778.1"/>
    </source>
</evidence>
<dbReference type="EMBL" id="JAVAMQ010000022">
    <property type="protein sequence ID" value="MDP5308778.1"/>
    <property type="molecule type" value="Genomic_DNA"/>
</dbReference>
<reference evidence="1 2" key="1">
    <citation type="submission" date="2023-08" db="EMBL/GenBank/DDBJ databases">
        <authorList>
            <person name="Park J.-S."/>
        </authorList>
    </citation>
    <scope>NUCLEOTIDE SEQUENCE [LARGE SCALE GENOMIC DNA]</scope>
    <source>
        <strain evidence="1 2">2205BS29-5</strain>
    </source>
</reference>
<accession>A0ABT9JG50</accession>
<keyword evidence="1" id="KW-0969">Cilium</keyword>
<comment type="caution">
    <text evidence="1">The sequence shown here is derived from an EMBL/GenBank/DDBJ whole genome shotgun (WGS) entry which is preliminary data.</text>
</comment>
<dbReference type="NCBIfam" id="NF009435">
    <property type="entry name" value="PRK12794.1"/>
    <property type="match status" value="1"/>
</dbReference>
<dbReference type="InterPro" id="IPR010845">
    <property type="entry name" value="FlaF"/>
</dbReference>
<dbReference type="Proteomes" id="UP001224997">
    <property type="component" value="Unassembled WGS sequence"/>
</dbReference>
<proteinExistence type="predicted"/>
<keyword evidence="1" id="KW-0282">Flagellum</keyword>
<dbReference type="RefSeq" id="WP_305964615.1">
    <property type="nucleotide sequence ID" value="NZ_JAVAMQ010000022.1"/>
</dbReference>
<name>A0ABT9JG50_9RHOB</name>